<comment type="caution">
    <text evidence="2">The sequence shown here is derived from an EMBL/GenBank/DDBJ whole genome shotgun (WGS) entry which is preliminary data.</text>
</comment>
<dbReference type="Proteomes" id="UP000552097">
    <property type="component" value="Unassembled WGS sequence"/>
</dbReference>
<dbReference type="RefSeq" id="WP_184914669.1">
    <property type="nucleotide sequence ID" value="NZ_JACHMO010000001.1"/>
</dbReference>
<feature type="transmembrane region" description="Helical" evidence="1">
    <location>
        <begin position="89"/>
        <end position="116"/>
    </location>
</feature>
<dbReference type="EMBL" id="JACHMO010000001">
    <property type="protein sequence ID" value="MBB5800339.1"/>
    <property type="molecule type" value="Genomic_DNA"/>
</dbReference>
<keyword evidence="1" id="KW-0472">Membrane</keyword>
<dbReference type="AlphaFoldDB" id="A0A7W9LY20"/>
<keyword evidence="1" id="KW-1133">Transmembrane helix</keyword>
<dbReference type="Pfam" id="PF12679">
    <property type="entry name" value="ABC2_membrane_2"/>
    <property type="match status" value="1"/>
</dbReference>
<evidence type="ECO:0000256" key="1">
    <source>
        <dbReference type="SAM" id="Phobius"/>
    </source>
</evidence>
<feature type="transmembrane region" description="Helical" evidence="1">
    <location>
        <begin position="172"/>
        <end position="190"/>
    </location>
</feature>
<organism evidence="2 3">
    <name type="scientific">Saccharothrix ecbatanensis</name>
    <dbReference type="NCBI Taxonomy" id="1105145"/>
    <lineage>
        <taxon>Bacteria</taxon>
        <taxon>Bacillati</taxon>
        <taxon>Actinomycetota</taxon>
        <taxon>Actinomycetes</taxon>
        <taxon>Pseudonocardiales</taxon>
        <taxon>Pseudonocardiaceae</taxon>
        <taxon>Saccharothrix</taxon>
    </lineage>
</organism>
<sequence length="327" mass="35371">MTWLAWRQLRVPVLSVYAFLAVAGVILAVTRPDGTYSTHQESLYTGAQVGVHLLPALLGVFWAVPMIARELETGTHNLVWNQSITRTRWLTVKLGVGVPAAMVAAGLLSLAVTWWADPVDSAAGAKVEDNITPRLTPMVFAARGIAPIGYAAFAFVLGIAVAILLRRTVTAMAVTLVVYAAVQLAVPLAVRPHILPPVEEAVTITARNIAGIQADDGVVAQSLFVLEPAGAWVLANQTVDANGAVVRPLPDVVGDCLPPSSAETPAVLDFERIHTCFARLSDHGYRQHLVYQPASRFWPFQWLELGMFLALSALLTWFCFRGLRHLS</sequence>
<feature type="transmembrane region" description="Helical" evidence="1">
    <location>
        <begin position="300"/>
        <end position="320"/>
    </location>
</feature>
<dbReference type="GO" id="GO:0140359">
    <property type="term" value="F:ABC-type transporter activity"/>
    <property type="evidence" value="ECO:0007669"/>
    <property type="project" value="InterPro"/>
</dbReference>
<feature type="transmembrane region" description="Helical" evidence="1">
    <location>
        <begin position="144"/>
        <end position="165"/>
    </location>
</feature>
<gene>
    <name evidence="2" type="ORF">F4560_000107</name>
</gene>
<dbReference type="GO" id="GO:0005886">
    <property type="term" value="C:plasma membrane"/>
    <property type="evidence" value="ECO:0007669"/>
    <property type="project" value="UniProtKB-SubCell"/>
</dbReference>
<evidence type="ECO:0000313" key="3">
    <source>
        <dbReference type="Proteomes" id="UP000552097"/>
    </source>
</evidence>
<reference evidence="2 3" key="1">
    <citation type="submission" date="2020-08" db="EMBL/GenBank/DDBJ databases">
        <title>Sequencing the genomes of 1000 actinobacteria strains.</title>
        <authorList>
            <person name="Klenk H.-P."/>
        </authorList>
    </citation>
    <scope>NUCLEOTIDE SEQUENCE [LARGE SCALE GENOMIC DNA]</scope>
    <source>
        <strain evidence="2 3">DSM 45486</strain>
    </source>
</reference>
<name>A0A7W9LY20_9PSEU</name>
<evidence type="ECO:0008006" key="4">
    <source>
        <dbReference type="Google" id="ProtNLM"/>
    </source>
</evidence>
<evidence type="ECO:0000313" key="2">
    <source>
        <dbReference type="EMBL" id="MBB5800339.1"/>
    </source>
</evidence>
<feature type="transmembrane region" description="Helical" evidence="1">
    <location>
        <begin position="12"/>
        <end position="29"/>
    </location>
</feature>
<keyword evidence="3" id="KW-1185">Reference proteome</keyword>
<keyword evidence="1" id="KW-0812">Transmembrane</keyword>
<accession>A0A7W9LY20</accession>
<protein>
    <recommendedName>
        <fullName evidence="4">ABC-2 family transporter</fullName>
    </recommendedName>
</protein>
<proteinExistence type="predicted"/>
<feature type="transmembrane region" description="Helical" evidence="1">
    <location>
        <begin position="49"/>
        <end position="68"/>
    </location>
</feature>